<dbReference type="AlphaFoldDB" id="A0A1E5P0G8"/>
<dbReference type="RefSeq" id="WP_069924588.1">
    <property type="nucleotide sequence ID" value="NZ_MEHK01000002.1"/>
</dbReference>
<dbReference type="EMBL" id="MEHK01000002">
    <property type="protein sequence ID" value="OEJ22540.1"/>
    <property type="molecule type" value="Genomic_DNA"/>
</dbReference>
<sequence length="188" mass="20625">MIDRETAVQIVEEQLARDYEADRALRSDPILLAIAGVREHELVWIVSWTSEEYLRTGNTDFMLVGNGPYLVDRLDGSLHQIGVVSAVTDGWQEDYRIRIRGQAVRTAADDLHDEVLGVAAARGRIHAMHTLRQRLPVLSLAEVIEYVGALQVGIVPDHLVKVATKELVPSVDPVLTATTIRGAVSSAG</sequence>
<evidence type="ECO:0000313" key="3">
    <source>
        <dbReference type="Proteomes" id="UP000095705"/>
    </source>
</evidence>
<evidence type="ECO:0000259" key="1">
    <source>
        <dbReference type="Pfam" id="PF15567"/>
    </source>
</evidence>
<protein>
    <recommendedName>
        <fullName evidence="1">Immunity protein 35 domain-containing protein</fullName>
    </recommendedName>
</protein>
<evidence type="ECO:0000313" key="2">
    <source>
        <dbReference type="EMBL" id="OEJ22540.1"/>
    </source>
</evidence>
<dbReference type="Pfam" id="PF15567">
    <property type="entry name" value="Imm35"/>
    <property type="match status" value="1"/>
</dbReference>
<dbReference type="Proteomes" id="UP000095705">
    <property type="component" value="Unassembled WGS sequence"/>
</dbReference>
<name>A0A1E5P0G8_9ACTN</name>
<reference evidence="2 3" key="1">
    <citation type="submission" date="2016-08" db="EMBL/GenBank/DDBJ databases">
        <title>The complete genome of Streptomyces subrutilus 10-1-1.</title>
        <authorList>
            <person name="Chen X."/>
        </authorList>
    </citation>
    <scope>NUCLEOTIDE SEQUENCE [LARGE SCALE GENOMIC DNA]</scope>
    <source>
        <strain evidence="2 3">10-1-1</strain>
    </source>
</reference>
<proteinExistence type="predicted"/>
<keyword evidence="3" id="KW-1185">Reference proteome</keyword>
<dbReference type="InterPro" id="IPR029082">
    <property type="entry name" value="Imm35"/>
</dbReference>
<organism evidence="2 3">
    <name type="scientific">Streptomyces subrutilus</name>
    <dbReference type="NCBI Taxonomy" id="36818"/>
    <lineage>
        <taxon>Bacteria</taxon>
        <taxon>Bacillati</taxon>
        <taxon>Actinomycetota</taxon>
        <taxon>Actinomycetes</taxon>
        <taxon>Kitasatosporales</taxon>
        <taxon>Streptomycetaceae</taxon>
        <taxon>Streptomyces</taxon>
    </lineage>
</organism>
<feature type="domain" description="Immunity protein 35" evidence="1">
    <location>
        <begin position="6"/>
        <end position="96"/>
    </location>
</feature>
<accession>A0A1E5P0G8</accession>
<dbReference type="OrthoDB" id="3542430at2"/>
<gene>
    <name evidence="2" type="ORF">BGK67_34025</name>
</gene>
<comment type="caution">
    <text evidence="2">The sequence shown here is derived from an EMBL/GenBank/DDBJ whole genome shotgun (WGS) entry which is preliminary data.</text>
</comment>